<evidence type="ECO:0000313" key="3">
    <source>
        <dbReference type="Proteomes" id="UP000604825"/>
    </source>
</evidence>
<evidence type="ECO:0000313" key="2">
    <source>
        <dbReference type="EMBL" id="CAD6338797.1"/>
    </source>
</evidence>
<feature type="region of interest" description="Disordered" evidence="1">
    <location>
        <begin position="93"/>
        <end position="130"/>
    </location>
</feature>
<dbReference type="AlphaFoldDB" id="A0A811S8D0"/>
<protein>
    <submittedName>
        <fullName evidence="2">Uncharacterized protein</fullName>
    </submittedName>
</protein>
<name>A0A811S8D0_9POAL</name>
<accession>A0A811S8D0</accession>
<sequence>MAELIVPSAWLGVRGEQGRCEGVFGNLHLAEPDSGPNGASARIWKRGSAEPNSIQIVFVLHVQMNAVTLASERGNITPNVVIAISSNMCRASGMGNADSPSSAKEPLPPLPFSGAIAGQEEEDGEGEGCVPASASRAAVVAVAVAARRGRRCQGQAELRPGRLGAEPTAL</sequence>
<reference evidence="2" key="1">
    <citation type="submission" date="2020-10" db="EMBL/GenBank/DDBJ databases">
        <authorList>
            <person name="Han B."/>
            <person name="Lu T."/>
            <person name="Zhao Q."/>
            <person name="Huang X."/>
            <person name="Zhao Y."/>
        </authorList>
    </citation>
    <scope>NUCLEOTIDE SEQUENCE</scope>
</reference>
<gene>
    <name evidence="2" type="ORF">NCGR_LOCUS62895</name>
</gene>
<organism evidence="2 3">
    <name type="scientific">Miscanthus lutarioriparius</name>
    <dbReference type="NCBI Taxonomy" id="422564"/>
    <lineage>
        <taxon>Eukaryota</taxon>
        <taxon>Viridiplantae</taxon>
        <taxon>Streptophyta</taxon>
        <taxon>Embryophyta</taxon>
        <taxon>Tracheophyta</taxon>
        <taxon>Spermatophyta</taxon>
        <taxon>Magnoliopsida</taxon>
        <taxon>Liliopsida</taxon>
        <taxon>Poales</taxon>
        <taxon>Poaceae</taxon>
        <taxon>PACMAD clade</taxon>
        <taxon>Panicoideae</taxon>
        <taxon>Andropogonodae</taxon>
        <taxon>Andropogoneae</taxon>
        <taxon>Saccharinae</taxon>
        <taxon>Miscanthus</taxon>
    </lineage>
</organism>
<dbReference type="Proteomes" id="UP000604825">
    <property type="component" value="Unassembled WGS sequence"/>
</dbReference>
<evidence type="ECO:0000256" key="1">
    <source>
        <dbReference type="SAM" id="MobiDB-lite"/>
    </source>
</evidence>
<proteinExistence type="predicted"/>
<comment type="caution">
    <text evidence="2">The sequence shown here is derived from an EMBL/GenBank/DDBJ whole genome shotgun (WGS) entry which is preliminary data.</text>
</comment>
<dbReference type="EMBL" id="CAJGYO010000019">
    <property type="protein sequence ID" value="CAD6338797.1"/>
    <property type="molecule type" value="Genomic_DNA"/>
</dbReference>
<keyword evidence="3" id="KW-1185">Reference proteome</keyword>